<accession>A0A4U6T3B8</accession>
<evidence type="ECO:0000313" key="4">
    <source>
        <dbReference type="Proteomes" id="UP000298652"/>
    </source>
</evidence>
<keyword evidence="2" id="KW-0732">Signal</keyword>
<dbReference type="Gramene" id="TKV95551">
    <property type="protein sequence ID" value="TKV95551"/>
    <property type="gene ID" value="SEVIR_9G371000v2"/>
</dbReference>
<evidence type="ECO:0000256" key="1">
    <source>
        <dbReference type="SAM" id="MobiDB-lite"/>
    </source>
</evidence>
<feature type="chain" id="PRO_5020370177" evidence="2">
    <location>
        <begin position="19"/>
        <end position="146"/>
    </location>
</feature>
<name>A0A4U6T3B8_SETVI</name>
<feature type="signal peptide" evidence="2">
    <location>
        <begin position="1"/>
        <end position="18"/>
    </location>
</feature>
<dbReference type="Proteomes" id="UP000298652">
    <property type="component" value="Chromosome 9"/>
</dbReference>
<protein>
    <submittedName>
        <fullName evidence="3">Uncharacterized protein</fullName>
    </submittedName>
</protein>
<dbReference type="EMBL" id="CM016560">
    <property type="protein sequence ID" value="TKV95551.1"/>
    <property type="molecule type" value="Genomic_DNA"/>
</dbReference>
<organism evidence="3 4">
    <name type="scientific">Setaria viridis</name>
    <name type="common">Green bristlegrass</name>
    <name type="synonym">Setaria italica subsp. viridis</name>
    <dbReference type="NCBI Taxonomy" id="4556"/>
    <lineage>
        <taxon>Eukaryota</taxon>
        <taxon>Viridiplantae</taxon>
        <taxon>Streptophyta</taxon>
        <taxon>Embryophyta</taxon>
        <taxon>Tracheophyta</taxon>
        <taxon>Spermatophyta</taxon>
        <taxon>Magnoliopsida</taxon>
        <taxon>Liliopsida</taxon>
        <taxon>Poales</taxon>
        <taxon>Poaceae</taxon>
        <taxon>PACMAD clade</taxon>
        <taxon>Panicoideae</taxon>
        <taxon>Panicodae</taxon>
        <taxon>Paniceae</taxon>
        <taxon>Cenchrinae</taxon>
        <taxon>Setaria</taxon>
    </lineage>
</organism>
<reference evidence="3" key="1">
    <citation type="submission" date="2019-03" db="EMBL/GenBank/DDBJ databases">
        <title>WGS assembly of Setaria viridis.</title>
        <authorList>
            <person name="Huang P."/>
            <person name="Jenkins J."/>
            <person name="Grimwood J."/>
            <person name="Barry K."/>
            <person name="Healey A."/>
            <person name="Mamidi S."/>
            <person name="Sreedasyam A."/>
            <person name="Shu S."/>
            <person name="Feldman M."/>
            <person name="Wu J."/>
            <person name="Yu Y."/>
            <person name="Chen C."/>
            <person name="Johnson J."/>
            <person name="Rokhsar D."/>
            <person name="Baxter I."/>
            <person name="Schmutz J."/>
            <person name="Brutnell T."/>
            <person name="Kellogg E."/>
        </authorList>
    </citation>
    <scope>NUCLEOTIDE SEQUENCE [LARGE SCALE GENOMIC DNA]</scope>
</reference>
<gene>
    <name evidence="3" type="ORF">SEVIR_9G371000v2</name>
</gene>
<feature type="region of interest" description="Disordered" evidence="1">
    <location>
        <begin position="78"/>
        <end position="98"/>
    </location>
</feature>
<sequence>MLPVFEFVQLILPVRCAASTQPWLSPTHTATPLVPRAPASCPRGPRPPAAECGSFLYTRAAASCRCCPPSATALAHPHAPPAAAAAGDPTVLEEEDSEEDRGKAVAVFLAGLPCPILTHHPRTYRIITFTFFILHPYATRYGMDEW</sequence>
<proteinExistence type="predicted"/>
<dbReference type="AlphaFoldDB" id="A0A4U6T3B8"/>
<keyword evidence="4" id="KW-1185">Reference proteome</keyword>
<evidence type="ECO:0000256" key="2">
    <source>
        <dbReference type="SAM" id="SignalP"/>
    </source>
</evidence>
<evidence type="ECO:0000313" key="3">
    <source>
        <dbReference type="EMBL" id="TKV95551.1"/>
    </source>
</evidence>